<dbReference type="InterPro" id="IPR050879">
    <property type="entry name" value="Acyltransferase_3"/>
</dbReference>
<feature type="transmembrane region" description="Helical" evidence="2">
    <location>
        <begin position="354"/>
        <end position="372"/>
    </location>
</feature>
<keyword evidence="2" id="KW-1133">Transmembrane helix</keyword>
<evidence type="ECO:0000313" key="3">
    <source>
        <dbReference type="EMBL" id="CAK0811956.1"/>
    </source>
</evidence>
<keyword evidence="2" id="KW-0812">Transmembrane</keyword>
<name>A0ABN9R6M1_9DINO</name>
<protein>
    <recommendedName>
        <fullName evidence="5">Acyltransferase 3 domain-containing protein</fullName>
    </recommendedName>
</protein>
<evidence type="ECO:0000256" key="2">
    <source>
        <dbReference type="SAM" id="Phobius"/>
    </source>
</evidence>
<dbReference type="Proteomes" id="UP001189429">
    <property type="component" value="Unassembled WGS sequence"/>
</dbReference>
<dbReference type="PANTHER" id="PTHR23028">
    <property type="entry name" value="ACETYLTRANSFERASE"/>
    <property type="match status" value="1"/>
</dbReference>
<gene>
    <name evidence="3" type="ORF">PCOR1329_LOCUS16397</name>
</gene>
<evidence type="ECO:0008006" key="5">
    <source>
        <dbReference type="Google" id="ProtNLM"/>
    </source>
</evidence>
<proteinExistence type="predicted"/>
<evidence type="ECO:0000256" key="1">
    <source>
        <dbReference type="SAM" id="MobiDB-lite"/>
    </source>
</evidence>
<dbReference type="PANTHER" id="PTHR23028:SF53">
    <property type="entry name" value="ACYL_TRANSF_3 DOMAIN-CONTAINING PROTEIN"/>
    <property type="match status" value="1"/>
</dbReference>
<reference evidence="3" key="1">
    <citation type="submission" date="2023-10" db="EMBL/GenBank/DDBJ databases">
        <authorList>
            <person name="Chen Y."/>
            <person name="Shah S."/>
            <person name="Dougan E. K."/>
            <person name="Thang M."/>
            <person name="Chan C."/>
        </authorList>
    </citation>
    <scope>NUCLEOTIDE SEQUENCE [LARGE SCALE GENOMIC DNA]</scope>
</reference>
<accession>A0ABN9R6M1</accession>
<keyword evidence="4" id="KW-1185">Reference proteome</keyword>
<feature type="region of interest" description="Disordered" evidence="1">
    <location>
        <begin position="151"/>
        <end position="173"/>
    </location>
</feature>
<sequence length="416" mass="42400">MAEGQDRSARLDHLTGARALCAIWIVCCHFVPPEPAGPLAAARNRGNAGVCFFVVLSGFITQEVGLRREGRGGRRAGPRLPRPAGVPGPADHLGGYVLRAAGGPGAAPGEGAPAPGWRLPGAVLPARGAVGRPLPLVPQRPDVDGRGAAALLAPLPPDVPRAGRRRAAGRGGRAAAAGRAPLVRVRRAAAGALPAPGHVGHGRPSMWGYIWPPSQLADFAVGAACAALARRCSAAGLPHGRCGVVAHAALADASAVVAAALVLAVPSGGEREGWEALFSHGLTPLYAAFLFGSCARGSAGLAASLLSHGALVGLGEYSLEAYLFQWPMHEVFVALGDVTGAFSMRQRVNDNACGFLAFAVCLWIFSAAYAEFVEAPLVRWLRGPGDDAAGQRTSYGLLGAQTPTQAERGGEAAAAG</sequence>
<dbReference type="EMBL" id="CAUYUJ010005019">
    <property type="protein sequence ID" value="CAK0811956.1"/>
    <property type="molecule type" value="Genomic_DNA"/>
</dbReference>
<comment type="caution">
    <text evidence="3">The sequence shown here is derived from an EMBL/GenBank/DDBJ whole genome shotgun (WGS) entry which is preliminary data.</text>
</comment>
<organism evidence="3 4">
    <name type="scientific">Prorocentrum cordatum</name>
    <dbReference type="NCBI Taxonomy" id="2364126"/>
    <lineage>
        <taxon>Eukaryota</taxon>
        <taxon>Sar</taxon>
        <taxon>Alveolata</taxon>
        <taxon>Dinophyceae</taxon>
        <taxon>Prorocentrales</taxon>
        <taxon>Prorocentraceae</taxon>
        <taxon>Prorocentrum</taxon>
    </lineage>
</organism>
<keyword evidence="2" id="KW-0472">Membrane</keyword>
<evidence type="ECO:0000313" key="4">
    <source>
        <dbReference type="Proteomes" id="UP001189429"/>
    </source>
</evidence>